<comment type="caution">
    <text evidence="2">The sequence shown here is derived from an EMBL/GenBank/DDBJ whole genome shotgun (WGS) entry which is preliminary data.</text>
</comment>
<proteinExistence type="predicted"/>
<protein>
    <recommendedName>
        <fullName evidence="4">Transmembrane protein</fullName>
    </recommendedName>
</protein>
<keyword evidence="1" id="KW-1133">Transmembrane helix</keyword>
<dbReference type="AlphaFoldDB" id="A0A6A4QF26"/>
<feature type="transmembrane region" description="Helical" evidence="1">
    <location>
        <begin position="20"/>
        <end position="41"/>
    </location>
</feature>
<dbReference type="Proteomes" id="UP000447434">
    <property type="component" value="Chromosome 6"/>
</dbReference>
<dbReference type="EMBL" id="WOCE01000006">
    <property type="protein sequence ID" value="KAE9612678.1"/>
    <property type="molecule type" value="Genomic_DNA"/>
</dbReference>
<keyword evidence="3" id="KW-1185">Reference proteome</keyword>
<evidence type="ECO:0008006" key="4">
    <source>
        <dbReference type="Google" id="ProtNLM"/>
    </source>
</evidence>
<evidence type="ECO:0000313" key="3">
    <source>
        <dbReference type="Proteomes" id="UP000447434"/>
    </source>
</evidence>
<gene>
    <name evidence="2" type="ORF">Lalb_Chr06g0175631</name>
</gene>
<name>A0A6A4QF26_LUPAL</name>
<evidence type="ECO:0000256" key="1">
    <source>
        <dbReference type="SAM" id="Phobius"/>
    </source>
</evidence>
<sequence length="92" mass="10740">MKVVNLMNMNLMQLHHHAIFPYCFYPFVTHSLLFITIFFLINDDDGDNDGDDEALPLAFCSTSIRSFHIRPDDPCLRNVDDDLCNVYMIRNL</sequence>
<keyword evidence="1" id="KW-0472">Membrane</keyword>
<evidence type="ECO:0000313" key="2">
    <source>
        <dbReference type="EMBL" id="KAE9612678.1"/>
    </source>
</evidence>
<keyword evidence="1" id="KW-0812">Transmembrane</keyword>
<accession>A0A6A4QF26</accession>
<organism evidence="2 3">
    <name type="scientific">Lupinus albus</name>
    <name type="common">White lupine</name>
    <name type="synonym">Lupinus termis</name>
    <dbReference type="NCBI Taxonomy" id="3870"/>
    <lineage>
        <taxon>Eukaryota</taxon>
        <taxon>Viridiplantae</taxon>
        <taxon>Streptophyta</taxon>
        <taxon>Embryophyta</taxon>
        <taxon>Tracheophyta</taxon>
        <taxon>Spermatophyta</taxon>
        <taxon>Magnoliopsida</taxon>
        <taxon>eudicotyledons</taxon>
        <taxon>Gunneridae</taxon>
        <taxon>Pentapetalae</taxon>
        <taxon>rosids</taxon>
        <taxon>fabids</taxon>
        <taxon>Fabales</taxon>
        <taxon>Fabaceae</taxon>
        <taxon>Papilionoideae</taxon>
        <taxon>50 kb inversion clade</taxon>
        <taxon>genistoids sensu lato</taxon>
        <taxon>core genistoids</taxon>
        <taxon>Genisteae</taxon>
        <taxon>Lupinus</taxon>
    </lineage>
</organism>
<reference evidence="3" key="1">
    <citation type="journal article" date="2020" name="Nat. Commun.">
        <title>Genome sequence of the cluster root forming white lupin.</title>
        <authorList>
            <person name="Hufnagel B."/>
            <person name="Marques A."/>
            <person name="Soriano A."/>
            <person name="Marques L."/>
            <person name="Divol F."/>
            <person name="Doumas P."/>
            <person name="Sallet E."/>
            <person name="Mancinotti D."/>
            <person name="Carrere S."/>
            <person name="Marande W."/>
            <person name="Arribat S."/>
            <person name="Keller J."/>
            <person name="Huneau C."/>
            <person name="Blein T."/>
            <person name="Aime D."/>
            <person name="Laguerre M."/>
            <person name="Taylor J."/>
            <person name="Schubert V."/>
            <person name="Nelson M."/>
            <person name="Geu-Flores F."/>
            <person name="Crespi M."/>
            <person name="Gallardo-Guerrero K."/>
            <person name="Delaux P.-M."/>
            <person name="Salse J."/>
            <person name="Berges H."/>
            <person name="Guyot R."/>
            <person name="Gouzy J."/>
            <person name="Peret B."/>
        </authorList>
    </citation>
    <scope>NUCLEOTIDE SEQUENCE [LARGE SCALE GENOMIC DNA]</scope>
    <source>
        <strain evidence="3">cv. Amiga</strain>
    </source>
</reference>